<dbReference type="GO" id="GO:0003700">
    <property type="term" value="F:DNA-binding transcription factor activity"/>
    <property type="evidence" value="ECO:0007669"/>
    <property type="project" value="InterPro"/>
</dbReference>
<protein>
    <recommendedName>
        <fullName evidence="7">AP2/ERF domain-containing protein</fullName>
    </recommendedName>
</protein>
<feature type="region of interest" description="Disordered" evidence="6">
    <location>
        <begin position="598"/>
        <end position="626"/>
    </location>
</feature>
<dbReference type="InterPro" id="IPR016177">
    <property type="entry name" value="DNA-bd_dom_sf"/>
</dbReference>
<evidence type="ECO:0000256" key="1">
    <source>
        <dbReference type="ARBA" id="ARBA00004123"/>
    </source>
</evidence>
<name>A0A7S2RLG6_9STRA</name>
<feature type="region of interest" description="Disordered" evidence="6">
    <location>
        <begin position="786"/>
        <end position="904"/>
    </location>
</feature>
<organism evidence="8">
    <name type="scientific">Rhizochromulina marina</name>
    <dbReference type="NCBI Taxonomy" id="1034831"/>
    <lineage>
        <taxon>Eukaryota</taxon>
        <taxon>Sar</taxon>
        <taxon>Stramenopiles</taxon>
        <taxon>Ochrophyta</taxon>
        <taxon>Dictyochophyceae</taxon>
        <taxon>Rhizochromulinales</taxon>
        <taxon>Rhizochromulina</taxon>
    </lineage>
</organism>
<dbReference type="SUPFAM" id="SSF55729">
    <property type="entry name" value="Acyl-CoA N-acyltransferases (Nat)"/>
    <property type="match status" value="2"/>
</dbReference>
<dbReference type="EMBL" id="HBHJ01008897">
    <property type="protein sequence ID" value="CAD9674550.1"/>
    <property type="molecule type" value="Transcribed_RNA"/>
</dbReference>
<keyword evidence="3" id="KW-0238">DNA-binding</keyword>
<dbReference type="GO" id="GO:0005634">
    <property type="term" value="C:nucleus"/>
    <property type="evidence" value="ECO:0007669"/>
    <property type="project" value="UniProtKB-SubCell"/>
</dbReference>
<dbReference type="PROSITE" id="PS51032">
    <property type="entry name" value="AP2_ERF"/>
    <property type="match status" value="1"/>
</dbReference>
<evidence type="ECO:0000256" key="3">
    <source>
        <dbReference type="ARBA" id="ARBA00023125"/>
    </source>
</evidence>
<gene>
    <name evidence="8" type="ORF">RMAR1173_LOCUS5781</name>
</gene>
<evidence type="ECO:0000256" key="4">
    <source>
        <dbReference type="ARBA" id="ARBA00023163"/>
    </source>
</evidence>
<dbReference type="InterPro" id="IPR036955">
    <property type="entry name" value="AP2/ERF_dom_sf"/>
</dbReference>
<dbReference type="InterPro" id="IPR016181">
    <property type="entry name" value="Acyl_CoA_acyltransferase"/>
</dbReference>
<evidence type="ECO:0000256" key="2">
    <source>
        <dbReference type="ARBA" id="ARBA00023015"/>
    </source>
</evidence>
<evidence type="ECO:0000256" key="6">
    <source>
        <dbReference type="SAM" id="MobiDB-lite"/>
    </source>
</evidence>
<dbReference type="InterPro" id="IPR001471">
    <property type="entry name" value="AP2/ERF_dom"/>
</dbReference>
<dbReference type="SUPFAM" id="SSF54171">
    <property type="entry name" value="DNA-binding domain"/>
    <property type="match status" value="1"/>
</dbReference>
<keyword evidence="2" id="KW-0805">Transcription regulation</keyword>
<comment type="subcellular location">
    <subcellularLocation>
        <location evidence="1">Nucleus</location>
    </subcellularLocation>
</comment>
<feature type="region of interest" description="Disordered" evidence="6">
    <location>
        <begin position="1"/>
        <end position="121"/>
    </location>
</feature>
<evidence type="ECO:0000256" key="5">
    <source>
        <dbReference type="ARBA" id="ARBA00023242"/>
    </source>
</evidence>
<keyword evidence="4" id="KW-0804">Transcription</keyword>
<dbReference type="Gene3D" id="3.40.630.30">
    <property type="match status" value="1"/>
</dbReference>
<feature type="compositionally biased region" description="Polar residues" evidence="6">
    <location>
        <begin position="797"/>
        <end position="813"/>
    </location>
</feature>
<feature type="domain" description="AP2/ERF" evidence="7">
    <location>
        <begin position="94"/>
        <end position="182"/>
    </location>
</feature>
<dbReference type="SMART" id="SM00380">
    <property type="entry name" value="AP2"/>
    <property type="match status" value="1"/>
</dbReference>
<keyword evidence="5" id="KW-0539">Nucleus</keyword>
<dbReference type="Gene3D" id="3.30.730.10">
    <property type="entry name" value="AP2/ERF domain"/>
    <property type="match status" value="1"/>
</dbReference>
<accession>A0A7S2RLG6</accession>
<feature type="compositionally biased region" description="Basic and acidic residues" evidence="6">
    <location>
        <begin position="889"/>
        <end position="900"/>
    </location>
</feature>
<feature type="region of interest" description="Disordered" evidence="6">
    <location>
        <begin position="186"/>
        <end position="299"/>
    </location>
</feature>
<dbReference type="GO" id="GO:0003677">
    <property type="term" value="F:DNA binding"/>
    <property type="evidence" value="ECO:0007669"/>
    <property type="project" value="UniProtKB-KW"/>
</dbReference>
<reference evidence="8" key="1">
    <citation type="submission" date="2021-01" db="EMBL/GenBank/DDBJ databases">
        <authorList>
            <person name="Corre E."/>
            <person name="Pelletier E."/>
            <person name="Niang G."/>
            <person name="Scheremetjew M."/>
            <person name="Finn R."/>
            <person name="Kale V."/>
            <person name="Holt S."/>
            <person name="Cochrane G."/>
            <person name="Meng A."/>
            <person name="Brown T."/>
            <person name="Cohen L."/>
        </authorList>
    </citation>
    <scope>NUCLEOTIDE SEQUENCE</scope>
    <source>
        <strain evidence="8">CCMP1243</strain>
    </source>
</reference>
<evidence type="ECO:0000259" key="7">
    <source>
        <dbReference type="PROSITE" id="PS51032"/>
    </source>
</evidence>
<sequence length="1002" mass="109438">MAVLRRGGASDSPTRSGRGRRAASQCTPAPVGDPVAGTTRRRRVAAKDPKAAGPRRKTTPAAAVRSLPEAQERSGSGRGRPPVVRSPGVPRDQRRRGAARSPTPPFPAAAGGVGAATEKEPPAVGRAYRGVHRYKCKHRALLYHQGQSVFLGTFASAEEAARAYDKKARALGKPVNFPLQGGDVAAAAGGQPGRPKGLVAGVGVRGKPKRRPKRQGGGARALSRPPRSLAPPVKASPPPESHRAGGIALEAPANCGGSSPAEPGSVRLSTRVRRKRPLVLPGEEDCGSSSEEGARAVPREVCDATSRAAKAQTQRRKRQRVAADGVSLAVLTPTEGMDQVPHCPRDLSGSTLRLVLAREEWAGHLDSMLSVCNEAARRRALFSDKNAKRCDKPLSLAYLRDRTSMDEPLRGFIVRQARTKKLQGFITTTAFSTWQRSFRWDSLCPQAGITPLDRLTHPCDDGTLSSVLMSLPRSEDSERQRVYWPHIAEISLCGALGCGTSLAKEAIADLEKQGCYVAVVLQSTKLAIPFYESFGFVRIGAVARFHDREDLPEVSHRHWTDRVEIDEPSYMMARLLSTAPRVYTDLGLADLPWPPAPPAAASAVARPPPAPVPKRGRKRNRNPREGLDVLSAQETYRRVEYLLTASLAPQTTNKGGIFSLTELLGMAHQLLVEDEDLEVRFPHARPTPWAELTRSKVLPSRDRLTRQCGRAMRVWQKAQGGSRYSRFSSEAKAIVRDLLGLSRRSSTLRVTLSLPSAQVDSNRLLGPVLATTSPASRAQLLALESPPTKPAAAKTLSHANPRSRTRLNFQRTISVEPPTPALMSPVPGTSGNDQCPRKPRRKRAHPDAPYGATMECGPSDDDEPEIERSPGTQREVRHTRSARTAQADDMEHLRPQRAEQDPTAGLQEGSLIMFRWNPPHGWCECKLRRRVSQRRQVPSGADQKHCWFAESMGKQVVLEVKGSTYGLDRRWMNCSEWRTLPRHQTRKAINVSAVEDAQCCLS</sequence>
<proteinExistence type="predicted"/>
<evidence type="ECO:0000313" key="8">
    <source>
        <dbReference type="EMBL" id="CAD9674550.1"/>
    </source>
</evidence>
<feature type="compositionally biased region" description="Low complexity" evidence="6">
    <location>
        <begin position="79"/>
        <end position="90"/>
    </location>
</feature>
<dbReference type="AlphaFoldDB" id="A0A7S2RLG6"/>